<feature type="region of interest" description="Disordered" evidence="3">
    <location>
        <begin position="30"/>
        <end position="49"/>
    </location>
</feature>
<dbReference type="AlphaFoldDB" id="A0A292PUM5"/>
<comment type="subcellular location">
    <subcellularLocation>
        <location evidence="1">Nucleus</location>
    </subcellularLocation>
</comment>
<gene>
    <name evidence="4" type="ORF">GSTUAT00005714001</name>
</gene>
<protein>
    <submittedName>
        <fullName evidence="4">Uncharacterized protein</fullName>
    </submittedName>
</protein>
<dbReference type="GO" id="GO:0005634">
    <property type="term" value="C:nucleus"/>
    <property type="evidence" value="ECO:0007669"/>
    <property type="project" value="UniProtKB-SubCell"/>
</dbReference>
<comment type="similarity">
    <text evidence="2">Belongs to the eukaryotic/archaeal RNase P protein component 1 family.</text>
</comment>
<organism evidence="4 5">
    <name type="scientific">Tuber aestivum</name>
    <name type="common">summer truffle</name>
    <dbReference type="NCBI Taxonomy" id="59557"/>
    <lineage>
        <taxon>Eukaryota</taxon>
        <taxon>Fungi</taxon>
        <taxon>Dikarya</taxon>
        <taxon>Ascomycota</taxon>
        <taxon>Pezizomycotina</taxon>
        <taxon>Pezizomycetes</taxon>
        <taxon>Pezizales</taxon>
        <taxon>Tuberaceae</taxon>
        <taxon>Tuber</taxon>
    </lineage>
</organism>
<evidence type="ECO:0000256" key="3">
    <source>
        <dbReference type="SAM" id="MobiDB-lite"/>
    </source>
</evidence>
<name>A0A292PUM5_9PEZI</name>
<accession>A0A292PUM5</accession>
<dbReference type="GO" id="GO:0030677">
    <property type="term" value="C:ribonuclease P complex"/>
    <property type="evidence" value="ECO:0007669"/>
    <property type="project" value="InterPro"/>
</dbReference>
<sequence length="195" mass="20779">MSLNTLLSSAYSPTTASEVHSSIAYKPLRLHPTTIPPPPPAPPSKPLTAAQKRAQKIHQIPKSVPPSTLHALHALWSNYAADLLRPTSSLAVAAQLMASAEFVGARMEVVRSACPSLVGIVGVCVVERRGVVYIACEETGRVRGVGKGVCVLRVEVGGGKEGEGRKVFEVHGRRFLVRAGERGGKKFKGRGMLEL</sequence>
<dbReference type="SMART" id="SM00538">
    <property type="entry name" value="POP4"/>
    <property type="match status" value="1"/>
</dbReference>
<dbReference type="GO" id="GO:0001682">
    <property type="term" value="P:tRNA 5'-leader removal"/>
    <property type="evidence" value="ECO:0007669"/>
    <property type="project" value="InterPro"/>
</dbReference>
<dbReference type="Pfam" id="PF01868">
    <property type="entry name" value="RNase_P-MRP_p29"/>
    <property type="match status" value="1"/>
</dbReference>
<dbReference type="InterPro" id="IPR023534">
    <property type="entry name" value="Rof/RNase_P-like"/>
</dbReference>
<evidence type="ECO:0000256" key="1">
    <source>
        <dbReference type="ARBA" id="ARBA00004123"/>
    </source>
</evidence>
<dbReference type="SUPFAM" id="SSF101744">
    <property type="entry name" value="Rof/RNase P subunit-like"/>
    <property type="match status" value="1"/>
</dbReference>
<dbReference type="InterPro" id="IPR036980">
    <property type="entry name" value="RNase_P/MRP_Rpp29_sf"/>
</dbReference>
<evidence type="ECO:0000313" key="5">
    <source>
        <dbReference type="Proteomes" id="UP001412239"/>
    </source>
</evidence>
<dbReference type="GO" id="GO:0033204">
    <property type="term" value="F:ribonuclease P RNA binding"/>
    <property type="evidence" value="ECO:0007669"/>
    <property type="project" value="InterPro"/>
</dbReference>
<evidence type="ECO:0000256" key="2">
    <source>
        <dbReference type="ARBA" id="ARBA00006181"/>
    </source>
</evidence>
<dbReference type="Proteomes" id="UP001412239">
    <property type="component" value="Unassembled WGS sequence"/>
</dbReference>
<dbReference type="PANTHER" id="PTHR13348:SF0">
    <property type="entry name" value="RIBONUCLEASE P PROTEIN SUBUNIT P29"/>
    <property type="match status" value="1"/>
</dbReference>
<dbReference type="InterPro" id="IPR002730">
    <property type="entry name" value="Rpp29/RNP1"/>
</dbReference>
<keyword evidence="5" id="KW-1185">Reference proteome</keyword>
<dbReference type="PANTHER" id="PTHR13348">
    <property type="entry name" value="RIBONUCLEASE P SUBUNIT P29"/>
    <property type="match status" value="1"/>
</dbReference>
<dbReference type="InterPro" id="IPR016848">
    <property type="entry name" value="RNase_P/MRP_Rpp29-subunit"/>
</dbReference>
<evidence type="ECO:0000313" key="4">
    <source>
        <dbReference type="EMBL" id="CUS10167.1"/>
    </source>
</evidence>
<dbReference type="Gene3D" id="2.30.30.210">
    <property type="entry name" value="Ribonuclease P/MRP, subunit p29"/>
    <property type="match status" value="1"/>
</dbReference>
<feature type="compositionally biased region" description="Pro residues" evidence="3">
    <location>
        <begin position="34"/>
        <end position="45"/>
    </location>
</feature>
<reference evidence="4" key="1">
    <citation type="submission" date="2015-10" db="EMBL/GenBank/DDBJ databases">
        <authorList>
            <person name="Regsiter A."/>
            <person name="william w."/>
        </authorList>
    </citation>
    <scope>NUCLEOTIDE SEQUENCE</scope>
    <source>
        <strain evidence="4">Montdore</strain>
    </source>
</reference>
<dbReference type="EMBL" id="LN891054">
    <property type="protein sequence ID" value="CUS10167.1"/>
    <property type="molecule type" value="Genomic_DNA"/>
</dbReference>
<dbReference type="GO" id="GO:0006364">
    <property type="term" value="P:rRNA processing"/>
    <property type="evidence" value="ECO:0007669"/>
    <property type="project" value="TreeGrafter"/>
</dbReference>
<proteinExistence type="inferred from homology"/>
<dbReference type="GO" id="GO:0000172">
    <property type="term" value="C:ribonuclease MRP complex"/>
    <property type="evidence" value="ECO:0007669"/>
    <property type="project" value="InterPro"/>
</dbReference>